<evidence type="ECO:0000313" key="4">
    <source>
        <dbReference type="Proteomes" id="UP000065734"/>
    </source>
</evidence>
<reference evidence="3" key="2">
    <citation type="submission" date="2015-11" db="EMBL/GenBank/DDBJ databases">
        <authorList>
            <person name="Zhang Y."/>
            <person name="Guo Z."/>
        </authorList>
    </citation>
    <scope>NUCLEOTIDE SEQUENCE</scope>
    <source>
        <strain evidence="3">1</strain>
    </source>
</reference>
<dbReference type="EMBL" id="AP014854">
    <property type="protein sequence ID" value="BAR99762.1"/>
    <property type="molecule type" value="Genomic_DNA"/>
</dbReference>
<feature type="region of interest" description="Disordered" evidence="1">
    <location>
        <begin position="33"/>
        <end position="65"/>
    </location>
</feature>
<evidence type="ECO:0000313" key="3">
    <source>
        <dbReference type="EMBL" id="CUU42966.1"/>
    </source>
</evidence>
<gene>
    <name evidence="2" type="ORF">BV133_2169</name>
    <name evidence="3" type="ORF">BVIRIDIS_19820</name>
</gene>
<protein>
    <submittedName>
        <fullName evidence="3">Uncharacterized protein</fullName>
    </submittedName>
</protein>
<dbReference type="RefSeq" id="WP_055037928.1">
    <property type="nucleotide sequence ID" value="NZ_AP014854.2"/>
</dbReference>
<dbReference type="KEGG" id="bvr:BVIR_2538"/>
<sequence length="65" mass="6454">MSDLVRAADWSCLDCDDCGPDCAPCEVAAAGPDRPAPVAQVPAGGCPRWPAPPAASAPGFGTEGE</sequence>
<reference evidence="4" key="3">
    <citation type="journal article" date="2016" name="Genome Announc.">
        <title>Revised genome sequence of the purple photosynthetic bacterium Blastochloris viridis.</title>
        <authorList>
            <person name="Liu L.N."/>
            <person name="Faulkner M."/>
            <person name="Liu X."/>
            <person name="Huang F."/>
            <person name="Darby A.C."/>
            <person name="Hall N."/>
        </authorList>
    </citation>
    <scope>NUCLEOTIDE SEQUENCE [LARGE SCALE GENOMIC DNA]</scope>
    <source>
        <strain evidence="4">ATCC 19567 / DSM 133 / F</strain>
    </source>
</reference>
<organism evidence="3 4">
    <name type="scientific">Blastochloris viridis</name>
    <name type="common">Rhodopseudomonas viridis</name>
    <dbReference type="NCBI Taxonomy" id="1079"/>
    <lineage>
        <taxon>Bacteria</taxon>
        <taxon>Pseudomonadati</taxon>
        <taxon>Pseudomonadota</taxon>
        <taxon>Alphaproteobacteria</taxon>
        <taxon>Hyphomicrobiales</taxon>
        <taxon>Blastochloridaceae</taxon>
        <taxon>Blastochloris</taxon>
    </lineage>
</organism>
<dbReference type="STRING" id="1079.BVIR_2538"/>
<accession>A0A0H5BBX7</accession>
<dbReference type="Proteomes" id="UP000065734">
    <property type="component" value="Chromosome I"/>
</dbReference>
<proteinExistence type="predicted"/>
<dbReference type="AlphaFoldDB" id="A0A0H5BBX7"/>
<evidence type="ECO:0000256" key="1">
    <source>
        <dbReference type="SAM" id="MobiDB-lite"/>
    </source>
</evidence>
<keyword evidence="4" id="KW-1185">Reference proteome</keyword>
<reference evidence="2" key="1">
    <citation type="journal article" date="2015" name="Genome Announc.">
        <title>Complete Genome Sequence of the Bacteriochlorophyll b-Producing Photosynthetic Bacterium Blastochloris viridis.</title>
        <authorList>
            <person name="Tsukatani Y."/>
            <person name="Hirose Y."/>
            <person name="Harada J."/>
            <person name="Misawa N."/>
            <person name="Mori K."/>
            <person name="Inoue K."/>
            <person name="Tamiaki H."/>
        </authorList>
    </citation>
    <scope>NUCLEOTIDE SEQUENCE [LARGE SCALE GENOMIC DNA]</scope>
    <source>
        <strain evidence="2">DSM 133</strain>
    </source>
</reference>
<evidence type="ECO:0000313" key="2">
    <source>
        <dbReference type="EMBL" id="BAR99762.1"/>
    </source>
</evidence>
<dbReference type="EMBL" id="LN907867">
    <property type="protein sequence ID" value="CUU42966.1"/>
    <property type="molecule type" value="Genomic_DNA"/>
</dbReference>
<name>A0A0H5BBX7_BLAVI</name>